<evidence type="ECO:0000313" key="2">
    <source>
        <dbReference type="EMBL" id="EXB58830.1"/>
    </source>
</evidence>
<organism evidence="2 3">
    <name type="scientific">Morus notabilis</name>
    <dbReference type="NCBI Taxonomy" id="981085"/>
    <lineage>
        <taxon>Eukaryota</taxon>
        <taxon>Viridiplantae</taxon>
        <taxon>Streptophyta</taxon>
        <taxon>Embryophyta</taxon>
        <taxon>Tracheophyta</taxon>
        <taxon>Spermatophyta</taxon>
        <taxon>Magnoliopsida</taxon>
        <taxon>eudicotyledons</taxon>
        <taxon>Gunneridae</taxon>
        <taxon>Pentapetalae</taxon>
        <taxon>rosids</taxon>
        <taxon>fabids</taxon>
        <taxon>Rosales</taxon>
        <taxon>Moraceae</taxon>
        <taxon>Moreae</taxon>
        <taxon>Morus</taxon>
    </lineage>
</organism>
<evidence type="ECO:0000313" key="3">
    <source>
        <dbReference type="Proteomes" id="UP000030645"/>
    </source>
</evidence>
<gene>
    <name evidence="2" type="ORF">L484_002767</name>
</gene>
<dbReference type="EMBL" id="KE344367">
    <property type="protein sequence ID" value="EXB58830.1"/>
    <property type="molecule type" value="Genomic_DNA"/>
</dbReference>
<dbReference type="AlphaFoldDB" id="W9RLL8"/>
<accession>W9RLL8</accession>
<name>W9RLL8_9ROSA</name>
<feature type="compositionally biased region" description="Polar residues" evidence="1">
    <location>
        <begin position="62"/>
        <end position="71"/>
    </location>
</feature>
<feature type="compositionally biased region" description="Basic and acidic residues" evidence="1">
    <location>
        <begin position="1"/>
        <end position="10"/>
    </location>
</feature>
<protein>
    <submittedName>
        <fullName evidence="2">Uncharacterized protein</fullName>
    </submittedName>
</protein>
<reference evidence="3" key="1">
    <citation type="submission" date="2013-01" db="EMBL/GenBank/DDBJ databases">
        <title>Draft Genome Sequence of a Mulberry Tree, Morus notabilis C.K. Schneid.</title>
        <authorList>
            <person name="He N."/>
            <person name="Zhao S."/>
        </authorList>
    </citation>
    <scope>NUCLEOTIDE SEQUENCE</scope>
</reference>
<feature type="region of interest" description="Disordered" evidence="1">
    <location>
        <begin position="1"/>
        <end position="88"/>
    </location>
</feature>
<sequence>MHTQTTEKEVASPPHQPSSTTTTPLLERHHIEGIQPHKAQIHQCTSTHRGDIQTNTEKHPPNNRNSLSTHSPVGYSPERSKLLLGIVS</sequence>
<evidence type="ECO:0000256" key="1">
    <source>
        <dbReference type="SAM" id="MobiDB-lite"/>
    </source>
</evidence>
<feature type="compositionally biased region" description="Basic and acidic residues" evidence="1">
    <location>
        <begin position="48"/>
        <end position="60"/>
    </location>
</feature>
<proteinExistence type="predicted"/>
<keyword evidence="3" id="KW-1185">Reference proteome</keyword>
<dbReference type="Proteomes" id="UP000030645">
    <property type="component" value="Unassembled WGS sequence"/>
</dbReference>